<dbReference type="InParanoid" id="D8PPR6"/>
<dbReference type="Proteomes" id="UP000007431">
    <property type="component" value="Unassembled WGS sequence"/>
</dbReference>
<name>D8PPR6_SCHCM</name>
<keyword evidence="3" id="KW-1185">Reference proteome</keyword>
<reference evidence="2 3" key="1">
    <citation type="journal article" date="2010" name="Nat. Biotechnol.">
        <title>Genome sequence of the model mushroom Schizophyllum commune.</title>
        <authorList>
            <person name="Ohm R.A."/>
            <person name="de Jong J.F."/>
            <person name="Lugones L.G."/>
            <person name="Aerts A."/>
            <person name="Kothe E."/>
            <person name="Stajich J.E."/>
            <person name="de Vries R.P."/>
            <person name="Record E."/>
            <person name="Levasseur A."/>
            <person name="Baker S.E."/>
            <person name="Bartholomew K.A."/>
            <person name="Coutinho P.M."/>
            <person name="Erdmann S."/>
            <person name="Fowler T.J."/>
            <person name="Gathman A.C."/>
            <person name="Lombard V."/>
            <person name="Henrissat B."/>
            <person name="Knabe N."/>
            <person name="Kuees U."/>
            <person name="Lilly W.W."/>
            <person name="Lindquist E."/>
            <person name="Lucas S."/>
            <person name="Magnuson J.K."/>
            <person name="Piumi F."/>
            <person name="Raudaskoski M."/>
            <person name="Salamov A."/>
            <person name="Schmutz J."/>
            <person name="Schwarze F.W.M.R."/>
            <person name="vanKuyk P.A."/>
            <person name="Horton J.S."/>
            <person name="Grigoriev I.V."/>
            <person name="Woesten H.A.B."/>
        </authorList>
    </citation>
    <scope>NUCLEOTIDE SEQUENCE [LARGE SCALE GENOMIC DNA]</scope>
    <source>
        <strain evidence="3">H4-8 / FGSC 9210</strain>
    </source>
</reference>
<feature type="region of interest" description="Disordered" evidence="1">
    <location>
        <begin position="498"/>
        <end position="583"/>
    </location>
</feature>
<feature type="compositionally biased region" description="Basic and acidic residues" evidence="1">
    <location>
        <begin position="1012"/>
        <end position="1035"/>
    </location>
</feature>
<feature type="non-terminal residue" evidence="2">
    <location>
        <position position="1047"/>
    </location>
</feature>
<proteinExistence type="predicted"/>
<dbReference type="PANTHER" id="PTHR46579">
    <property type="entry name" value="F5/8 TYPE C DOMAIN-CONTAINING PROTEIN-RELATED"/>
    <property type="match status" value="1"/>
</dbReference>
<feature type="region of interest" description="Disordered" evidence="1">
    <location>
        <begin position="1012"/>
        <end position="1047"/>
    </location>
</feature>
<organism evidence="3">
    <name type="scientific">Schizophyllum commune (strain H4-8 / FGSC 9210)</name>
    <name type="common">Split gill fungus</name>
    <dbReference type="NCBI Taxonomy" id="578458"/>
    <lineage>
        <taxon>Eukaryota</taxon>
        <taxon>Fungi</taxon>
        <taxon>Dikarya</taxon>
        <taxon>Basidiomycota</taxon>
        <taxon>Agaricomycotina</taxon>
        <taxon>Agaricomycetes</taxon>
        <taxon>Agaricomycetidae</taxon>
        <taxon>Agaricales</taxon>
        <taxon>Schizophyllaceae</taxon>
        <taxon>Schizophyllum</taxon>
    </lineage>
</organism>
<dbReference type="EMBL" id="GL377302">
    <property type="protein sequence ID" value="EFJ02360.1"/>
    <property type="molecule type" value="Genomic_DNA"/>
</dbReference>
<evidence type="ECO:0000313" key="2">
    <source>
        <dbReference type="EMBL" id="EFJ02360.1"/>
    </source>
</evidence>
<evidence type="ECO:0008006" key="4">
    <source>
        <dbReference type="Google" id="ProtNLM"/>
    </source>
</evidence>
<dbReference type="AlphaFoldDB" id="D8PPR6"/>
<accession>D8PPR6</accession>
<dbReference type="eggNOG" id="ENOG502QSGD">
    <property type="taxonomic scope" value="Eukaryota"/>
</dbReference>
<protein>
    <recommendedName>
        <fullName evidence="4">Transposase domain-containing protein</fullName>
    </recommendedName>
</protein>
<feature type="compositionally biased region" description="Polar residues" evidence="1">
    <location>
        <begin position="542"/>
        <end position="572"/>
    </location>
</feature>
<dbReference type="VEuPathDB" id="FungiDB:SCHCODRAFT_02611784"/>
<gene>
    <name evidence="2" type="ORF">SCHCODRAFT_103910</name>
</gene>
<feature type="compositionally biased region" description="Acidic residues" evidence="1">
    <location>
        <begin position="31"/>
        <end position="44"/>
    </location>
</feature>
<dbReference type="PANTHER" id="PTHR46579:SF1">
    <property type="entry name" value="F5_8 TYPE C DOMAIN-CONTAINING PROTEIN"/>
    <property type="match status" value="1"/>
</dbReference>
<sequence length="1047" mass="116872">MNGSLVDRNTRSNHQKRAAKVAARAAAHQDDLDDESDEEEDENISVDTEYAHQAVPGPSSAGGQGTSGGARSRPKPIRISLPNNAPIERLVCILAVWLHTKAGVSRKNTNTTLRAIQSIVTTLLDLLSTALRTSGISVELPSVRIPRDVRTAARAVHGVEPEIDQTVCCPKCFYLHPRPVPWTCSWRESARSRPCGEHLWTERKTRHGPKWVPRRLYHTQNFDTWVPMFLSRKVITDSLVETQQYCAKRWAPGSNHDDWMRDVHDSPAWRELYGSSYPSPYNLVFGIYVDWFNPFTNKIAGKVASCGVIILFCLNLAPHLRYRPENTFIVGITPPPNAPSAVTISHILHPFVACIRKYDSAVGSAVLTSKHPEGVYIRVKLAPLMADLLASKKFGGFGSPAHRYLCSHCLCPADEIEITNIAAWPKRDGAVVRGQAEAWLKEATKSGRDALFKSTGVRWTPLHMLKSYDPVKHVMLGFMHNTLEGLLQTHLRSRWKLGEQSSDKARTSDLVDEDERWTEDASQESAAELEDLFDGSEPPGSLSPTSTHHSLASDSDSVMDTRSTTPTPSVNPTARAALPEMQIPRTEEAVTHKFAHPYLFDYDDDDDDDDDTDYIPPAASAFRFTDPQIQQIRDAIRDISLPSCVERPPLNLGEPSHGKLKAEYELTLFTLIFPLFLPEFWLRAGSTDHDQLLLSNFYHLVAATNIVSSFSTTASAADEYTYHYTQYRISSTTLFPDSTSKPNHHYAMHNADLLRYWGPLPVLSEFAGERMNGMLQKVKTNHHMADLSLTMMKQSSRSSRLEALLQDNSADSAVIREFGSILQSTDITNAPIEPAKLSRFTEEEYAALLSYLRGTGRPYRAFEQFPHPKDALVLAPWKQDIQTHGQDKYLYSCQRSNLSNSAVYFYNPSTGTCETGLIQDIWQVELGDSAKSDAIFLSIGLHSSLSAADDARGGYIHRPGFLTRLVSTTLSAKVIVEPQHLRTQLTMLKRPRGAYGIDKEFYTRVRKVHADGAPTERKGAVVRERDEQVGAKEEDGGMEGGEVEHEG</sequence>
<evidence type="ECO:0000256" key="1">
    <source>
        <dbReference type="SAM" id="MobiDB-lite"/>
    </source>
</evidence>
<evidence type="ECO:0000313" key="3">
    <source>
        <dbReference type="Proteomes" id="UP000007431"/>
    </source>
</evidence>
<feature type="region of interest" description="Disordered" evidence="1">
    <location>
        <begin position="1"/>
        <end position="80"/>
    </location>
</feature>
<dbReference type="STRING" id="578458.D8PPR6"/>
<dbReference type="HOGENOM" id="CLU_002101_0_0_1"/>